<evidence type="ECO:0000256" key="4">
    <source>
        <dbReference type="ARBA" id="ARBA00022692"/>
    </source>
</evidence>
<keyword evidence="5 9" id="KW-1133">Transmembrane helix</keyword>
<comment type="similarity">
    <text evidence="2">Belongs to the 1-acyl-sn-glycerol-3-phosphate acyltransferase family.</text>
</comment>
<keyword evidence="4 9" id="KW-0812">Transmembrane</keyword>
<evidence type="ECO:0000256" key="9">
    <source>
        <dbReference type="SAM" id="Phobius"/>
    </source>
</evidence>
<name>A0A7J6MQZ0_PERCH</name>
<comment type="caution">
    <text evidence="11">The sequence shown here is derived from an EMBL/GenBank/DDBJ whole genome shotgun (WGS) entry which is preliminary data.</text>
</comment>
<organism evidence="11 12">
    <name type="scientific">Perkinsus chesapeaki</name>
    <name type="common">Clam parasite</name>
    <name type="synonym">Perkinsus andrewsi</name>
    <dbReference type="NCBI Taxonomy" id="330153"/>
    <lineage>
        <taxon>Eukaryota</taxon>
        <taxon>Sar</taxon>
        <taxon>Alveolata</taxon>
        <taxon>Perkinsozoa</taxon>
        <taxon>Perkinsea</taxon>
        <taxon>Perkinsida</taxon>
        <taxon>Perkinsidae</taxon>
        <taxon>Perkinsus</taxon>
    </lineage>
</organism>
<keyword evidence="3 11" id="KW-0808">Transferase</keyword>
<dbReference type="SUPFAM" id="SSF69593">
    <property type="entry name" value="Glycerol-3-phosphate (1)-acyltransferase"/>
    <property type="match status" value="1"/>
</dbReference>
<evidence type="ECO:0000256" key="6">
    <source>
        <dbReference type="ARBA" id="ARBA00023098"/>
    </source>
</evidence>
<keyword evidence="12" id="KW-1185">Reference proteome</keyword>
<reference evidence="11 12" key="1">
    <citation type="submission" date="2020-04" db="EMBL/GenBank/DDBJ databases">
        <title>Perkinsus chesapeaki whole genome sequence.</title>
        <authorList>
            <person name="Bogema D.R."/>
        </authorList>
    </citation>
    <scope>NUCLEOTIDE SEQUENCE [LARGE SCALE GENOMIC DNA]</scope>
    <source>
        <strain evidence="11">ATCC PRA-425</strain>
    </source>
</reference>
<evidence type="ECO:0000313" key="12">
    <source>
        <dbReference type="Proteomes" id="UP000591131"/>
    </source>
</evidence>
<evidence type="ECO:0000256" key="7">
    <source>
        <dbReference type="ARBA" id="ARBA00023136"/>
    </source>
</evidence>
<dbReference type="EMBL" id="JAAPAO010000073">
    <property type="protein sequence ID" value="KAF4673924.1"/>
    <property type="molecule type" value="Genomic_DNA"/>
</dbReference>
<dbReference type="InterPro" id="IPR002123">
    <property type="entry name" value="Plipid/glycerol_acylTrfase"/>
</dbReference>
<evidence type="ECO:0000256" key="3">
    <source>
        <dbReference type="ARBA" id="ARBA00022679"/>
    </source>
</evidence>
<feature type="transmembrane region" description="Helical" evidence="9">
    <location>
        <begin position="6"/>
        <end position="24"/>
    </location>
</feature>
<feature type="domain" description="Phospholipid/glycerol acyltransferase" evidence="10">
    <location>
        <begin position="133"/>
        <end position="253"/>
    </location>
</feature>
<dbReference type="PANTHER" id="PTHR23063:SF52">
    <property type="entry name" value="LYSOPHOSPHATIDYLCHOLINE ACYLTRANSFERASE"/>
    <property type="match status" value="1"/>
</dbReference>
<keyword evidence="7 9" id="KW-0472">Membrane</keyword>
<feature type="transmembrane region" description="Helical" evidence="9">
    <location>
        <begin position="65"/>
        <end position="92"/>
    </location>
</feature>
<protein>
    <submittedName>
        <fullName evidence="11">Lysophosphatidylcholine acyltransferase 2</fullName>
    </submittedName>
</protein>
<dbReference type="AlphaFoldDB" id="A0A7J6MQZ0"/>
<evidence type="ECO:0000256" key="2">
    <source>
        <dbReference type="ARBA" id="ARBA00008655"/>
    </source>
</evidence>
<evidence type="ECO:0000259" key="10">
    <source>
        <dbReference type="SMART" id="SM00563"/>
    </source>
</evidence>
<dbReference type="SMART" id="SM00563">
    <property type="entry name" value="PlsC"/>
    <property type="match status" value="1"/>
</dbReference>
<evidence type="ECO:0000256" key="1">
    <source>
        <dbReference type="ARBA" id="ARBA00004370"/>
    </source>
</evidence>
<keyword evidence="6" id="KW-0443">Lipid metabolism</keyword>
<gene>
    <name evidence="11" type="primary">LPCAT2_11</name>
    <name evidence="11" type="ORF">FOL47_009955</name>
</gene>
<proteinExistence type="inferred from homology"/>
<dbReference type="GO" id="GO:0006629">
    <property type="term" value="P:lipid metabolic process"/>
    <property type="evidence" value="ECO:0007669"/>
    <property type="project" value="UniProtKB-KW"/>
</dbReference>
<dbReference type="PANTHER" id="PTHR23063">
    <property type="entry name" value="PHOSPHOLIPID ACYLTRANSFERASE"/>
    <property type="match status" value="1"/>
</dbReference>
<sequence length="352" mass="39295">MSHYIAIIFGIAYFLLTLLCVYNVRNAYVDAMKCDTRRITRALGRVPDDWAAFVRPPLGMSFPSVMLLAVTIVPFKLVVVVFFLTLGVVGLYILPTKIYLPLLSHFTGVFINFLGIRVRETGERLASTETPTIVPNHVSYFDILVMLSRSRPVSFVAKKAVAKYPVVGDIATSLGSVYVDRTKNCDDRDRTMEIIQEKQESVMSGDSRYQLCVFAEGTTSNGTCLMHYHDGAFDNLRLSFTCFDLLPHFFLVMALPPWHTTTCTVHWLPKVVPDANSSVRGFSGKARQEVANAGGLRTDDCSNLKGHYEITDFFFGDANKIATRKLREDAALERKSSTNSVETLASSRDLSD</sequence>
<comment type="subcellular location">
    <subcellularLocation>
        <location evidence="1">Membrane</location>
    </subcellularLocation>
</comment>
<dbReference type="Pfam" id="PF01553">
    <property type="entry name" value="Acyltransferase"/>
    <property type="match status" value="1"/>
</dbReference>
<evidence type="ECO:0000256" key="5">
    <source>
        <dbReference type="ARBA" id="ARBA00022989"/>
    </source>
</evidence>
<feature type="transmembrane region" description="Helical" evidence="9">
    <location>
        <begin position="98"/>
        <end position="116"/>
    </location>
</feature>
<dbReference type="GO" id="GO:0016746">
    <property type="term" value="F:acyltransferase activity"/>
    <property type="evidence" value="ECO:0007669"/>
    <property type="project" value="UniProtKB-KW"/>
</dbReference>
<dbReference type="Proteomes" id="UP000591131">
    <property type="component" value="Unassembled WGS sequence"/>
</dbReference>
<accession>A0A7J6MQZ0</accession>
<dbReference type="GO" id="GO:0016020">
    <property type="term" value="C:membrane"/>
    <property type="evidence" value="ECO:0007669"/>
    <property type="project" value="UniProtKB-SubCell"/>
</dbReference>
<keyword evidence="8 11" id="KW-0012">Acyltransferase</keyword>
<evidence type="ECO:0000256" key="8">
    <source>
        <dbReference type="ARBA" id="ARBA00023315"/>
    </source>
</evidence>
<dbReference type="OrthoDB" id="272512at2759"/>
<evidence type="ECO:0000313" key="11">
    <source>
        <dbReference type="EMBL" id="KAF4673924.1"/>
    </source>
</evidence>